<dbReference type="InterPro" id="IPR006027">
    <property type="entry name" value="NusB_RsmB_TIM44"/>
</dbReference>
<feature type="region of interest" description="Disordered" evidence="6">
    <location>
        <begin position="1"/>
        <end position="33"/>
    </location>
</feature>
<feature type="binding site" evidence="5">
    <location>
        <begin position="279"/>
        <end position="285"/>
    </location>
    <ligand>
        <name>S-adenosyl-L-methionine</name>
        <dbReference type="ChEBI" id="CHEBI:59789"/>
    </ligand>
</feature>
<dbReference type="Pfam" id="PF01189">
    <property type="entry name" value="Methyltr_RsmB-F"/>
    <property type="match status" value="1"/>
</dbReference>
<dbReference type="PANTHER" id="PTHR22807:SF61">
    <property type="entry name" value="NOL1_NOP2_SUN FAMILY PROTEIN _ ANTITERMINATION NUSB DOMAIN-CONTAINING PROTEIN"/>
    <property type="match status" value="1"/>
</dbReference>
<keyword evidence="4 5" id="KW-0694">RNA-binding</keyword>
<dbReference type="InterPro" id="IPR029063">
    <property type="entry name" value="SAM-dependent_MTases_sf"/>
</dbReference>
<feature type="active site" description="Nucleophile" evidence="5">
    <location>
        <position position="395"/>
    </location>
</feature>
<keyword evidence="3 5" id="KW-0949">S-adenosyl-L-methionine</keyword>
<dbReference type="Gene3D" id="1.10.940.10">
    <property type="entry name" value="NusB-like"/>
    <property type="match status" value="1"/>
</dbReference>
<evidence type="ECO:0000256" key="6">
    <source>
        <dbReference type="SAM" id="MobiDB-lite"/>
    </source>
</evidence>
<dbReference type="GO" id="GO:0008173">
    <property type="term" value="F:RNA methyltransferase activity"/>
    <property type="evidence" value="ECO:0007669"/>
    <property type="project" value="InterPro"/>
</dbReference>
<feature type="binding site" evidence="5">
    <location>
        <position position="300"/>
    </location>
    <ligand>
        <name>S-adenosyl-L-methionine</name>
        <dbReference type="ChEBI" id="CHEBI:59789"/>
    </ligand>
</feature>
<dbReference type="PRINTS" id="PR02008">
    <property type="entry name" value="RCMTFAMILY"/>
</dbReference>
<organism evidence="8 9">
    <name type="scientific">Pseudaminobacter salicylatoxidans</name>
    <dbReference type="NCBI Taxonomy" id="93369"/>
    <lineage>
        <taxon>Bacteria</taxon>
        <taxon>Pseudomonadati</taxon>
        <taxon>Pseudomonadota</taxon>
        <taxon>Alphaproteobacteria</taxon>
        <taxon>Hyphomicrobiales</taxon>
        <taxon>Phyllobacteriaceae</taxon>
        <taxon>Pseudaminobacter</taxon>
    </lineage>
</organism>
<feature type="domain" description="SAM-dependent MTase RsmB/NOP-type" evidence="7">
    <location>
        <begin position="187"/>
        <end position="466"/>
    </location>
</feature>
<dbReference type="Pfam" id="PF01029">
    <property type="entry name" value="NusB"/>
    <property type="match status" value="1"/>
</dbReference>
<dbReference type="InterPro" id="IPR035926">
    <property type="entry name" value="NusB-like_sf"/>
</dbReference>
<dbReference type="Gene3D" id="3.40.50.150">
    <property type="entry name" value="Vaccinia Virus protein VP39"/>
    <property type="match status" value="1"/>
</dbReference>
<dbReference type="SUPFAM" id="SSF48013">
    <property type="entry name" value="NusB-like"/>
    <property type="match status" value="1"/>
</dbReference>
<reference evidence="8 9" key="1">
    <citation type="submission" date="2018-05" db="EMBL/GenBank/DDBJ databases">
        <title>Genomic Encyclopedia of Type Strains, Phase IV (KMG-IV): sequencing the most valuable type-strain genomes for metagenomic binning, comparative biology and taxonomic classification.</title>
        <authorList>
            <person name="Goeker M."/>
        </authorList>
    </citation>
    <scope>NUCLEOTIDE SEQUENCE [LARGE SCALE GENOMIC DNA]</scope>
    <source>
        <strain evidence="8 9">DSM 6986</strain>
    </source>
</reference>
<keyword evidence="9" id="KW-1185">Reference proteome</keyword>
<evidence type="ECO:0000256" key="5">
    <source>
        <dbReference type="PROSITE-ProRule" id="PRU01023"/>
    </source>
</evidence>
<dbReference type="OrthoDB" id="9810297at2"/>
<dbReference type="STRING" id="1192868.GCA_000304395_03321"/>
<evidence type="ECO:0000313" key="8">
    <source>
        <dbReference type="EMBL" id="PWJ85048.1"/>
    </source>
</evidence>
<gene>
    <name evidence="8" type="ORF">C7441_104317</name>
</gene>
<dbReference type="GO" id="GO:0001510">
    <property type="term" value="P:RNA methylation"/>
    <property type="evidence" value="ECO:0007669"/>
    <property type="project" value="InterPro"/>
</dbReference>
<dbReference type="PROSITE" id="PS51686">
    <property type="entry name" value="SAM_MT_RSMB_NOP"/>
    <property type="match status" value="1"/>
</dbReference>
<dbReference type="InterPro" id="IPR001678">
    <property type="entry name" value="MeTrfase_RsmB-F_NOP2_dom"/>
</dbReference>
<keyword evidence="2 5" id="KW-0808">Transferase</keyword>
<protein>
    <submittedName>
        <fullName evidence="8">16S rRNA (Cytosine967-C5)-methyltransferase</fullName>
    </submittedName>
</protein>
<dbReference type="InterPro" id="IPR049560">
    <property type="entry name" value="MeTrfase_RsmB-F_NOP2_cat"/>
</dbReference>
<dbReference type="SUPFAM" id="SSF53335">
    <property type="entry name" value="S-adenosyl-L-methionine-dependent methyltransferases"/>
    <property type="match status" value="1"/>
</dbReference>
<evidence type="ECO:0000256" key="4">
    <source>
        <dbReference type="ARBA" id="ARBA00022884"/>
    </source>
</evidence>
<dbReference type="CDD" id="cd02440">
    <property type="entry name" value="AdoMet_MTases"/>
    <property type="match status" value="1"/>
</dbReference>
<dbReference type="GO" id="GO:0006355">
    <property type="term" value="P:regulation of DNA-templated transcription"/>
    <property type="evidence" value="ECO:0007669"/>
    <property type="project" value="InterPro"/>
</dbReference>
<dbReference type="InterPro" id="IPR023267">
    <property type="entry name" value="RCMT"/>
</dbReference>
<accession>A0A316C678</accession>
<evidence type="ECO:0000259" key="7">
    <source>
        <dbReference type="PROSITE" id="PS51686"/>
    </source>
</evidence>
<dbReference type="EMBL" id="QGGG01000004">
    <property type="protein sequence ID" value="PWJ85048.1"/>
    <property type="molecule type" value="Genomic_DNA"/>
</dbReference>
<comment type="similarity">
    <text evidence="5">Belongs to the class I-like SAM-binding methyltransferase superfamily. RsmB/NOP family.</text>
</comment>
<feature type="binding site" evidence="5">
    <location>
        <position position="342"/>
    </location>
    <ligand>
        <name>S-adenosyl-L-methionine</name>
        <dbReference type="ChEBI" id="CHEBI:59789"/>
    </ligand>
</feature>
<dbReference type="RefSeq" id="WP_109612408.1">
    <property type="nucleotide sequence ID" value="NZ_QGGG01000004.1"/>
</dbReference>
<sequence length="467" mass="49868">MVVKVDERRRPKPKKSLSRPAGPERGDGNGTPGLAARKAAARLLAAVIDAHTSLDGLTDHDHGHPQFRALDMRDRALVRAILITALRYRRTIDNLIAARLERPLPANATALSHILNVAAAQILFLDIPDSAAVDLAVTHAKADPRTARFSGLVNGVLRAIVRGKDVELPAMLARTQDAPDWFAGRLSSAYGADSAARILDIHRIEAPVDFTVKADPVHWAEKLGGIVLPTGSVRVAHLPANVPDLPGFADGAWWVQDAAAALPARLFGDVAGLHVADLCAAPGGKTAQLLAARARVTAIDSSKNRLVRLEQNLARLGLSARTVQADILRFEPEDLFDAVLLDAPCSSTGTVRRHPDVPWTKTPDDIAKLADLQGRLLARAAMLVKPGGRIVFSNCSLDPLEGEEMHAAFLATPGITDDPIRPGEIAGIDPFLTPQGTLRTTPADMDMGSPELSGLDGFFAARLRRTA</sequence>
<dbReference type="PANTHER" id="PTHR22807">
    <property type="entry name" value="NOP2 YEAST -RELATED NOL1/NOP2/FMU SUN DOMAIN-CONTAINING"/>
    <property type="match status" value="1"/>
</dbReference>
<dbReference type="Proteomes" id="UP000245396">
    <property type="component" value="Unassembled WGS sequence"/>
</dbReference>
<feature type="binding site" evidence="5">
    <location>
        <position position="326"/>
    </location>
    <ligand>
        <name>S-adenosyl-L-methionine</name>
        <dbReference type="ChEBI" id="CHEBI:59789"/>
    </ligand>
</feature>
<keyword evidence="1 5" id="KW-0489">Methyltransferase</keyword>
<dbReference type="AlphaFoldDB" id="A0A316C678"/>
<evidence type="ECO:0000256" key="1">
    <source>
        <dbReference type="ARBA" id="ARBA00022603"/>
    </source>
</evidence>
<proteinExistence type="inferred from homology"/>
<name>A0A316C678_PSESE</name>
<evidence type="ECO:0000256" key="3">
    <source>
        <dbReference type="ARBA" id="ARBA00022691"/>
    </source>
</evidence>
<evidence type="ECO:0000256" key="2">
    <source>
        <dbReference type="ARBA" id="ARBA00022679"/>
    </source>
</evidence>
<comment type="caution">
    <text evidence="8">The sequence shown here is derived from an EMBL/GenBank/DDBJ whole genome shotgun (WGS) entry which is preliminary data.</text>
</comment>
<evidence type="ECO:0000313" key="9">
    <source>
        <dbReference type="Proteomes" id="UP000245396"/>
    </source>
</evidence>
<dbReference type="GO" id="GO:0003723">
    <property type="term" value="F:RNA binding"/>
    <property type="evidence" value="ECO:0007669"/>
    <property type="project" value="UniProtKB-UniRule"/>
</dbReference>